<keyword evidence="3" id="KW-1185">Reference proteome</keyword>
<evidence type="ECO:0000313" key="3">
    <source>
        <dbReference type="Proteomes" id="UP000230423"/>
    </source>
</evidence>
<evidence type="ECO:0000256" key="1">
    <source>
        <dbReference type="SAM" id="MobiDB-lite"/>
    </source>
</evidence>
<protein>
    <submittedName>
        <fullName evidence="2">Uncharacterized protein</fullName>
    </submittedName>
</protein>
<feature type="compositionally biased region" description="Gly residues" evidence="1">
    <location>
        <begin position="165"/>
        <end position="174"/>
    </location>
</feature>
<feature type="compositionally biased region" description="Pro residues" evidence="1">
    <location>
        <begin position="143"/>
        <end position="152"/>
    </location>
</feature>
<dbReference type="EMBL" id="KZ349652">
    <property type="protein sequence ID" value="PIO64704.1"/>
    <property type="molecule type" value="Genomic_DNA"/>
</dbReference>
<feature type="region of interest" description="Disordered" evidence="1">
    <location>
        <begin position="67"/>
        <end position="176"/>
    </location>
</feature>
<feature type="compositionally biased region" description="Pro residues" evidence="1">
    <location>
        <begin position="75"/>
        <end position="93"/>
    </location>
</feature>
<gene>
    <name evidence="2" type="ORF">TELCIR_13655</name>
</gene>
<feature type="compositionally biased region" description="Low complexity" evidence="1">
    <location>
        <begin position="114"/>
        <end position="135"/>
    </location>
</feature>
<feature type="compositionally biased region" description="Low complexity" evidence="1">
    <location>
        <begin position="153"/>
        <end position="163"/>
    </location>
</feature>
<dbReference type="AlphaFoldDB" id="A0A2G9U3E4"/>
<feature type="non-terminal residue" evidence="2">
    <location>
        <position position="279"/>
    </location>
</feature>
<name>A0A2G9U3E4_TELCI</name>
<proteinExistence type="predicted"/>
<reference evidence="2 3" key="1">
    <citation type="submission" date="2015-09" db="EMBL/GenBank/DDBJ databases">
        <title>Draft genome of the parasitic nematode Teladorsagia circumcincta isolate WARC Sus (inbred).</title>
        <authorList>
            <person name="Mitreva M."/>
        </authorList>
    </citation>
    <scope>NUCLEOTIDE SEQUENCE [LARGE SCALE GENOMIC DNA]</scope>
    <source>
        <strain evidence="2 3">S</strain>
    </source>
</reference>
<evidence type="ECO:0000313" key="2">
    <source>
        <dbReference type="EMBL" id="PIO64704.1"/>
    </source>
</evidence>
<organism evidence="2 3">
    <name type="scientific">Teladorsagia circumcincta</name>
    <name type="common">Brown stomach worm</name>
    <name type="synonym">Ostertagia circumcincta</name>
    <dbReference type="NCBI Taxonomy" id="45464"/>
    <lineage>
        <taxon>Eukaryota</taxon>
        <taxon>Metazoa</taxon>
        <taxon>Ecdysozoa</taxon>
        <taxon>Nematoda</taxon>
        <taxon>Chromadorea</taxon>
        <taxon>Rhabditida</taxon>
        <taxon>Rhabditina</taxon>
        <taxon>Rhabditomorpha</taxon>
        <taxon>Strongyloidea</taxon>
        <taxon>Trichostrongylidae</taxon>
        <taxon>Teladorsagia</taxon>
    </lineage>
</organism>
<accession>A0A2G9U3E4</accession>
<sequence>MEVRHWLGLRLQAESVYRNTFEDLIMNFVDGVVQRRHRQATMGTIRKGVVLFGQHAEPKVMNAFDGAGQSCSTGPGPPALPGLPALPGPPAFPGAPIAPAGPGRPGVPLPLVPGLPGSPGLPSDPGFPGAPASPGGPAGPGRPSLPGPPARPGFPFGPLFPGAPLGPGGPGGPAGHCTQAVLRLGQSSRRSRWTRWASHSWWSALTEGGKTSLSLRTEDGAEWVLTRLGWRSDGDLEVHHLTPSRVGLDAEHRNSFEDLIVDFVDGVVQRRGDDQAGDD</sequence>
<dbReference type="Proteomes" id="UP000230423">
    <property type="component" value="Unassembled WGS sequence"/>
</dbReference>